<dbReference type="AlphaFoldDB" id="A0A2P2PLI0"/>
<proteinExistence type="predicted"/>
<evidence type="ECO:0000313" key="1">
    <source>
        <dbReference type="EMBL" id="MBX55586.1"/>
    </source>
</evidence>
<protein>
    <submittedName>
        <fullName evidence="1">Uncharacterized protein</fullName>
    </submittedName>
</protein>
<dbReference type="EMBL" id="GGEC01075102">
    <property type="protein sequence ID" value="MBX55586.1"/>
    <property type="molecule type" value="Transcribed_RNA"/>
</dbReference>
<organism evidence="1">
    <name type="scientific">Rhizophora mucronata</name>
    <name type="common">Asiatic mangrove</name>
    <dbReference type="NCBI Taxonomy" id="61149"/>
    <lineage>
        <taxon>Eukaryota</taxon>
        <taxon>Viridiplantae</taxon>
        <taxon>Streptophyta</taxon>
        <taxon>Embryophyta</taxon>
        <taxon>Tracheophyta</taxon>
        <taxon>Spermatophyta</taxon>
        <taxon>Magnoliopsida</taxon>
        <taxon>eudicotyledons</taxon>
        <taxon>Gunneridae</taxon>
        <taxon>Pentapetalae</taxon>
        <taxon>rosids</taxon>
        <taxon>fabids</taxon>
        <taxon>Malpighiales</taxon>
        <taxon>Rhizophoraceae</taxon>
        <taxon>Rhizophora</taxon>
    </lineage>
</organism>
<sequence length="52" mass="6001">MRKQHHPNFIRLCCFFSPTPNKTTHFSLISTPPLILSLENTSFLSFSVYTEA</sequence>
<name>A0A2P2PLI0_RHIMU</name>
<accession>A0A2P2PLI0</accession>
<reference evidence="1" key="1">
    <citation type="submission" date="2018-02" db="EMBL/GenBank/DDBJ databases">
        <title>Rhizophora mucronata_Transcriptome.</title>
        <authorList>
            <person name="Meera S.P."/>
            <person name="Sreeshan A."/>
            <person name="Augustine A."/>
        </authorList>
    </citation>
    <scope>NUCLEOTIDE SEQUENCE</scope>
    <source>
        <tissue evidence="1">Leaf</tissue>
    </source>
</reference>